<proteinExistence type="predicted"/>
<accession>A0A5J6Z8J6</accession>
<evidence type="ECO:0000313" key="3">
    <source>
        <dbReference type="Proteomes" id="UP000326711"/>
    </source>
</evidence>
<dbReference type="AlphaFoldDB" id="A0A5J6Z8J6"/>
<sequence length="236" mass="24959">MNARLRLPVISDSTSARRAVSAMRRAAAVLDRAMAMDHNAMVRVRTAAEGAVDLFYSTPLGCIVSQRVPGELVGEDSEGAVVLGHSAAPALANYEPGMQELDLGMPVVLQWTGTLPPQQGFEVVDVVPAADIREVHRKMAEENRDAQAPGGVARSLMDQRLLSVASDNGEQSVEVTGRMLAAMGGLGVAAKPGSAALKNYDYVRVSAAPSWIRIDALYGTLFAPRPGGLARVPMPN</sequence>
<protein>
    <recommendedName>
        <fullName evidence="1">DUF8185 domain-containing protein</fullName>
    </recommendedName>
</protein>
<name>A0A5J6Z8J6_9CORY</name>
<feature type="domain" description="DUF8185" evidence="1">
    <location>
        <begin position="116"/>
        <end position="226"/>
    </location>
</feature>
<dbReference type="InterPro" id="IPR058498">
    <property type="entry name" value="DUF8185"/>
</dbReference>
<dbReference type="RefSeq" id="WP_151902385.1">
    <property type="nucleotide sequence ID" value="NZ_CP045032.1"/>
</dbReference>
<dbReference type="EMBL" id="CP045032">
    <property type="protein sequence ID" value="QFQ01965.1"/>
    <property type="molecule type" value="Genomic_DNA"/>
</dbReference>
<dbReference type="Pfam" id="PF26572">
    <property type="entry name" value="DUF8185"/>
    <property type="match status" value="1"/>
</dbReference>
<evidence type="ECO:0000259" key="1">
    <source>
        <dbReference type="Pfam" id="PF26572"/>
    </source>
</evidence>
<dbReference type="KEGG" id="cuo:CUROG_02900"/>
<dbReference type="Proteomes" id="UP000326711">
    <property type="component" value="Chromosome"/>
</dbReference>
<reference evidence="3" key="1">
    <citation type="submission" date="2019-10" db="EMBL/GenBank/DDBJ databases">
        <title>Complete genome sequence of Corynebacterium urogenitalis DSM 108747, isolated from the genital tract of a cow.</title>
        <authorList>
            <person name="Ruckert C."/>
            <person name="Ballas P."/>
            <person name="Wagener K."/>
            <person name="Drillich M."/>
            <person name="Kaempfer P."/>
            <person name="Busse H.-J."/>
            <person name="Ehling-Schulz M."/>
        </authorList>
    </citation>
    <scope>NUCLEOTIDE SEQUENCE [LARGE SCALE GENOMIC DNA]</scope>
    <source>
        <strain evidence="3">LMM 1652</strain>
    </source>
</reference>
<keyword evidence="3" id="KW-1185">Reference proteome</keyword>
<dbReference type="OrthoDB" id="5178111at2"/>
<evidence type="ECO:0000313" key="2">
    <source>
        <dbReference type="EMBL" id="QFQ01965.1"/>
    </source>
</evidence>
<organism evidence="2 3">
    <name type="scientific">Corynebacterium urogenitale</name>
    <dbReference type="NCBI Taxonomy" id="2487892"/>
    <lineage>
        <taxon>Bacteria</taxon>
        <taxon>Bacillati</taxon>
        <taxon>Actinomycetota</taxon>
        <taxon>Actinomycetes</taxon>
        <taxon>Mycobacteriales</taxon>
        <taxon>Corynebacteriaceae</taxon>
        <taxon>Corynebacterium</taxon>
    </lineage>
</organism>
<gene>
    <name evidence="2" type="ORF">CUROG_02900</name>
</gene>